<name>A0AB39SMN8_9ACTN</name>
<protein>
    <submittedName>
        <fullName evidence="1">Uncharacterized protein</fullName>
    </submittedName>
</protein>
<sequence>MTGTHAFCWGGMDLITQETEVDPLLHNCLEPILVGNDREVPFTPDSGPYTLTDKLTALGFDLTRAQVEEVLDRSRELMADGGRLLTDEDLAALAREAR</sequence>
<gene>
    <name evidence="1" type="ORF">AB5J50_47180</name>
</gene>
<dbReference type="Gene3D" id="1.10.238.260">
    <property type="match status" value="1"/>
</dbReference>
<evidence type="ECO:0000313" key="1">
    <source>
        <dbReference type="EMBL" id="XDQ67837.1"/>
    </source>
</evidence>
<dbReference type="AlphaFoldDB" id="A0AB39SMN8"/>
<dbReference type="EMBL" id="CP163440">
    <property type="protein sequence ID" value="XDQ67837.1"/>
    <property type="molecule type" value="Genomic_DNA"/>
</dbReference>
<accession>A0AB39SMN8</accession>
<proteinExistence type="predicted"/>
<reference evidence="1" key="1">
    <citation type="submission" date="2024-07" db="EMBL/GenBank/DDBJ databases">
        <authorList>
            <person name="Yu S.T."/>
        </authorList>
    </citation>
    <scope>NUCLEOTIDE SEQUENCE</scope>
    <source>
        <strain evidence="1">R35</strain>
    </source>
</reference>
<dbReference type="RefSeq" id="WP_369264686.1">
    <property type="nucleotide sequence ID" value="NZ_CP163440.1"/>
</dbReference>
<organism evidence="1">
    <name type="scientific">Streptomyces sp. R35</name>
    <dbReference type="NCBI Taxonomy" id="3238630"/>
    <lineage>
        <taxon>Bacteria</taxon>
        <taxon>Bacillati</taxon>
        <taxon>Actinomycetota</taxon>
        <taxon>Actinomycetes</taxon>
        <taxon>Kitasatosporales</taxon>
        <taxon>Streptomycetaceae</taxon>
        <taxon>Streptomyces</taxon>
    </lineage>
</organism>